<protein>
    <submittedName>
        <fullName evidence="2">CHASE1-domain containing sensor protein</fullName>
    </submittedName>
</protein>
<dbReference type="EMBL" id="JACHIN010000015">
    <property type="protein sequence ID" value="MBB5082993.1"/>
    <property type="molecule type" value="Genomic_DNA"/>
</dbReference>
<keyword evidence="3" id="KW-1185">Reference proteome</keyword>
<evidence type="ECO:0000313" key="2">
    <source>
        <dbReference type="EMBL" id="MBB5082993.1"/>
    </source>
</evidence>
<accession>A0A7W8ABC8</accession>
<dbReference type="Proteomes" id="UP000568380">
    <property type="component" value="Unassembled WGS sequence"/>
</dbReference>
<gene>
    <name evidence="2" type="ORF">HNR40_008496</name>
</gene>
<dbReference type="AlphaFoldDB" id="A0A7W8ABC8"/>
<name>A0A7W8ABC8_9ACTN</name>
<organism evidence="2 3">
    <name type="scientific">Nonomuraea endophytica</name>
    <dbReference type="NCBI Taxonomy" id="714136"/>
    <lineage>
        <taxon>Bacteria</taxon>
        <taxon>Bacillati</taxon>
        <taxon>Actinomycetota</taxon>
        <taxon>Actinomycetes</taxon>
        <taxon>Streptosporangiales</taxon>
        <taxon>Streptosporangiaceae</taxon>
        <taxon>Nonomuraea</taxon>
    </lineage>
</organism>
<dbReference type="RefSeq" id="WP_184971677.1">
    <property type="nucleotide sequence ID" value="NZ_JACHIN010000015.1"/>
</dbReference>
<sequence>MTVDIPVLVVLVALLLAVTTVIVFAVVAVSIRSEDNRRRLDGTAPSHAEWMTRRLVGAYSRRHDDTAATRKKGGERP</sequence>
<keyword evidence="1" id="KW-0812">Transmembrane</keyword>
<reference evidence="2 3" key="1">
    <citation type="submission" date="2020-08" db="EMBL/GenBank/DDBJ databases">
        <title>Genomic Encyclopedia of Type Strains, Phase IV (KMG-IV): sequencing the most valuable type-strain genomes for metagenomic binning, comparative biology and taxonomic classification.</title>
        <authorList>
            <person name="Goeker M."/>
        </authorList>
    </citation>
    <scope>NUCLEOTIDE SEQUENCE [LARGE SCALE GENOMIC DNA]</scope>
    <source>
        <strain evidence="2 3">DSM 45385</strain>
    </source>
</reference>
<keyword evidence="1" id="KW-1133">Transmembrane helix</keyword>
<feature type="transmembrane region" description="Helical" evidence="1">
    <location>
        <begin position="6"/>
        <end position="29"/>
    </location>
</feature>
<keyword evidence="1" id="KW-0472">Membrane</keyword>
<proteinExistence type="predicted"/>
<evidence type="ECO:0000256" key="1">
    <source>
        <dbReference type="SAM" id="Phobius"/>
    </source>
</evidence>
<evidence type="ECO:0000313" key="3">
    <source>
        <dbReference type="Proteomes" id="UP000568380"/>
    </source>
</evidence>
<comment type="caution">
    <text evidence="2">The sequence shown here is derived from an EMBL/GenBank/DDBJ whole genome shotgun (WGS) entry which is preliminary data.</text>
</comment>